<feature type="transmembrane region" description="Helical" evidence="8">
    <location>
        <begin position="380"/>
        <end position="403"/>
    </location>
</feature>
<dbReference type="Proteomes" id="UP000030101">
    <property type="component" value="Unassembled WGS sequence"/>
</dbReference>
<protein>
    <submittedName>
        <fullName evidence="10">Transporter</fullName>
    </submittedName>
</protein>
<comment type="subcellular location">
    <subcellularLocation>
        <location evidence="1">Cell membrane</location>
        <topology evidence="1">Multi-pass membrane protein</topology>
    </subcellularLocation>
</comment>
<keyword evidence="3" id="KW-0813">Transport</keyword>
<keyword evidence="6 8" id="KW-1133">Transmembrane helix</keyword>
<accession>A0ABR4XM03</accession>
<gene>
    <name evidence="10" type="ORF">HQ43_03845</name>
</gene>
<evidence type="ECO:0000256" key="6">
    <source>
        <dbReference type="ARBA" id="ARBA00022989"/>
    </source>
</evidence>
<feature type="domain" description="RCK C-terminal" evidence="9">
    <location>
        <begin position="286"/>
        <end position="370"/>
    </location>
</feature>
<feature type="transmembrane region" description="Helical" evidence="8">
    <location>
        <begin position="70"/>
        <end position="88"/>
    </location>
</feature>
<comment type="caution">
    <text evidence="10">The sequence shown here is derived from an EMBL/GenBank/DDBJ whole genome shotgun (WGS) entry which is preliminary data.</text>
</comment>
<organism evidence="10 11">
    <name type="scientific">Porphyromonas canoris</name>
    <dbReference type="NCBI Taxonomy" id="36875"/>
    <lineage>
        <taxon>Bacteria</taxon>
        <taxon>Pseudomonadati</taxon>
        <taxon>Bacteroidota</taxon>
        <taxon>Bacteroidia</taxon>
        <taxon>Bacteroidales</taxon>
        <taxon>Porphyromonadaceae</taxon>
        <taxon>Porphyromonas</taxon>
    </lineage>
</organism>
<reference evidence="10 11" key="1">
    <citation type="submission" date="2014-08" db="EMBL/GenBank/DDBJ databases">
        <title>Porphyromonas canoris strain:OH2762 Genome sequencing.</title>
        <authorList>
            <person name="Wallis C."/>
            <person name="Deusch O."/>
            <person name="O'Flynn C."/>
            <person name="Davis I."/>
            <person name="Jospin G."/>
            <person name="Darling A.E."/>
            <person name="Coil D.A."/>
            <person name="Alexiev A."/>
            <person name="Horsfall A."/>
            <person name="Kirkwood N."/>
            <person name="Harris S."/>
            <person name="Eisen J.A."/>
        </authorList>
    </citation>
    <scope>NUCLEOTIDE SEQUENCE [LARGE SCALE GENOMIC DNA]</scope>
    <source>
        <strain evidence="11">COT-108 OH2762</strain>
    </source>
</reference>
<feature type="domain" description="RCK C-terminal" evidence="9">
    <location>
        <begin position="195"/>
        <end position="282"/>
    </location>
</feature>
<evidence type="ECO:0000313" key="11">
    <source>
        <dbReference type="Proteomes" id="UP000030101"/>
    </source>
</evidence>
<evidence type="ECO:0000256" key="7">
    <source>
        <dbReference type="ARBA" id="ARBA00023136"/>
    </source>
</evidence>
<keyword evidence="7 8" id="KW-0472">Membrane</keyword>
<comment type="similarity">
    <text evidence="2">Belongs to the AAE transporter (TC 2.A.81) family.</text>
</comment>
<dbReference type="PANTHER" id="PTHR30445:SF3">
    <property type="entry name" value="TRANSPORT PROTEIN YIDE-RELATED"/>
    <property type="match status" value="1"/>
</dbReference>
<dbReference type="Pfam" id="PF06826">
    <property type="entry name" value="Asp-Al_Ex"/>
    <property type="match status" value="2"/>
</dbReference>
<keyword evidence="5 8" id="KW-0812">Transmembrane</keyword>
<dbReference type="InterPro" id="IPR036721">
    <property type="entry name" value="RCK_C_sf"/>
</dbReference>
<dbReference type="EMBL" id="JQZV01000006">
    <property type="protein sequence ID" value="KGN93009.1"/>
    <property type="molecule type" value="Genomic_DNA"/>
</dbReference>
<evidence type="ECO:0000259" key="9">
    <source>
        <dbReference type="PROSITE" id="PS51202"/>
    </source>
</evidence>
<evidence type="ECO:0000256" key="8">
    <source>
        <dbReference type="SAM" id="Phobius"/>
    </source>
</evidence>
<evidence type="ECO:0000313" key="10">
    <source>
        <dbReference type="EMBL" id="KGN93009.1"/>
    </source>
</evidence>
<name>A0ABR4XM03_9PORP</name>
<keyword evidence="11" id="KW-1185">Reference proteome</keyword>
<keyword evidence="4" id="KW-1003">Cell membrane</keyword>
<feature type="transmembrane region" description="Helical" evidence="8">
    <location>
        <begin position="12"/>
        <end position="31"/>
    </location>
</feature>
<sequence length="558" mass="59960">MEWFTQLFTVQSVAQSVLIIALTIALGIQLGKIKIGGISLGVTFILFVGILFGELGWHVNHEVLHFFKEFGLILFVYSIGMAVGPSFFSNFKKGGVTYNLLAASIVLLGAITTLAIHYMTKIPVPTMVGIMSGAITNTPGLGAAQQAYSDVTGAADPTIAMGYAVAYPLGVVGIILSLILIRVVFRINLEDEKKSRTVGAEEETQNLVPLSLLVTNPALNGRTIIDIVKALEGRDFVVSRHLSGQTGKIEVANGQTELHTGDKLFVIAQRDDVDAITTIIGEQIVMDRKQWVPAHAEFVSRQILVTNGRLSGKKIADLQLRKLYGVNLTRLTRSGIDLVASPDLHIQVGDKLTIVGSDPAIAQVEKMMGNKVKHLHEPNLFFIFIGIALGIILGSIPILVPGIPQPIKLGLAGGPLVISILISSFGYRFKMVTYTTHSATLLMREIGISIFLACVGIGAGNGFIDTIVNQGGWQWIGYGFIITVLPLLVVGAIARGVFKVNYLKLMGLISGSTTDPPALAYANATATNDDPAIAYATVYPLTMFLRVVVAQLMILLFI</sequence>
<feature type="transmembrane region" description="Helical" evidence="8">
    <location>
        <begin position="165"/>
        <end position="185"/>
    </location>
</feature>
<dbReference type="PANTHER" id="PTHR30445">
    <property type="entry name" value="K(+)_H(+) ANTIPORTER SUBUNIT KHTT"/>
    <property type="match status" value="1"/>
</dbReference>
<evidence type="ECO:0000256" key="2">
    <source>
        <dbReference type="ARBA" id="ARBA00009854"/>
    </source>
</evidence>
<dbReference type="InterPro" id="IPR050144">
    <property type="entry name" value="AAE_transporter"/>
</dbReference>
<feature type="transmembrane region" description="Helical" evidence="8">
    <location>
        <begin position="476"/>
        <end position="498"/>
    </location>
</feature>
<dbReference type="RefSeq" id="WP_036789765.1">
    <property type="nucleotide sequence ID" value="NZ_JQZV01000006.1"/>
</dbReference>
<dbReference type="NCBIfam" id="TIGR01625">
    <property type="entry name" value="YidE_YbjL_dupl"/>
    <property type="match status" value="2"/>
</dbReference>
<evidence type="ECO:0000256" key="5">
    <source>
        <dbReference type="ARBA" id="ARBA00022692"/>
    </source>
</evidence>
<dbReference type="InterPro" id="IPR006512">
    <property type="entry name" value="YidE_YbjL"/>
</dbReference>
<evidence type="ECO:0000256" key="3">
    <source>
        <dbReference type="ARBA" id="ARBA00022448"/>
    </source>
</evidence>
<evidence type="ECO:0000256" key="4">
    <source>
        <dbReference type="ARBA" id="ARBA00022475"/>
    </source>
</evidence>
<dbReference type="SUPFAM" id="SSF116726">
    <property type="entry name" value="TrkA C-terminal domain-like"/>
    <property type="match status" value="2"/>
</dbReference>
<feature type="transmembrane region" description="Helical" evidence="8">
    <location>
        <begin position="38"/>
        <end position="58"/>
    </location>
</feature>
<feature type="transmembrane region" description="Helical" evidence="8">
    <location>
        <begin position="409"/>
        <end position="429"/>
    </location>
</feature>
<feature type="transmembrane region" description="Helical" evidence="8">
    <location>
        <begin position="538"/>
        <end position="557"/>
    </location>
</feature>
<feature type="transmembrane region" description="Helical" evidence="8">
    <location>
        <begin position="441"/>
        <end position="464"/>
    </location>
</feature>
<evidence type="ECO:0000256" key="1">
    <source>
        <dbReference type="ARBA" id="ARBA00004651"/>
    </source>
</evidence>
<dbReference type="NCBIfam" id="NF003007">
    <property type="entry name" value="PRK03818.1"/>
    <property type="match status" value="1"/>
</dbReference>
<dbReference type="InterPro" id="IPR006037">
    <property type="entry name" value="RCK_C"/>
</dbReference>
<dbReference type="PROSITE" id="PS51202">
    <property type="entry name" value="RCK_C"/>
    <property type="match status" value="2"/>
</dbReference>
<dbReference type="Gene3D" id="3.30.70.1450">
    <property type="entry name" value="Regulator of K+ conductance, C-terminal domain"/>
    <property type="match status" value="1"/>
</dbReference>
<dbReference type="Pfam" id="PF02080">
    <property type="entry name" value="TrkA_C"/>
    <property type="match status" value="1"/>
</dbReference>
<feature type="transmembrane region" description="Helical" evidence="8">
    <location>
        <begin position="100"/>
        <end position="119"/>
    </location>
</feature>
<proteinExistence type="inferred from homology"/>